<dbReference type="eggNOG" id="COG0009">
    <property type="taxonomic scope" value="Bacteria"/>
</dbReference>
<feature type="binding site" evidence="14">
    <location>
        <position position="66"/>
    </location>
    <ligand>
        <name>L-threonine</name>
        <dbReference type="ChEBI" id="CHEBI:57926"/>
    </ligand>
</feature>
<evidence type="ECO:0000259" key="15">
    <source>
        <dbReference type="PROSITE" id="PS51163"/>
    </source>
</evidence>
<dbReference type="HOGENOM" id="CLU_031397_0_0_9"/>
<dbReference type="Pfam" id="PF03481">
    <property type="entry name" value="Sua5_C"/>
    <property type="match status" value="1"/>
</dbReference>
<accession>K0J4H9</accession>
<evidence type="ECO:0000256" key="2">
    <source>
        <dbReference type="ARBA" id="ARBA00007663"/>
    </source>
</evidence>
<evidence type="ECO:0000256" key="8">
    <source>
        <dbReference type="ARBA" id="ARBA00022695"/>
    </source>
</evidence>
<comment type="catalytic activity">
    <reaction evidence="12 13">
        <text>L-threonine + hydrogencarbonate + ATP = L-threonylcarbamoyladenylate + diphosphate + H2O</text>
        <dbReference type="Rhea" id="RHEA:36407"/>
        <dbReference type="ChEBI" id="CHEBI:15377"/>
        <dbReference type="ChEBI" id="CHEBI:17544"/>
        <dbReference type="ChEBI" id="CHEBI:30616"/>
        <dbReference type="ChEBI" id="CHEBI:33019"/>
        <dbReference type="ChEBI" id="CHEBI:57926"/>
        <dbReference type="ChEBI" id="CHEBI:73682"/>
        <dbReference type="EC" id="2.7.7.87"/>
    </reaction>
</comment>
<feature type="domain" description="YrdC-like" evidence="15">
    <location>
        <begin position="12"/>
        <end position="198"/>
    </location>
</feature>
<evidence type="ECO:0000256" key="7">
    <source>
        <dbReference type="ARBA" id="ARBA00022694"/>
    </source>
</evidence>
<dbReference type="SUPFAM" id="SSF55821">
    <property type="entry name" value="YrdC/RibB"/>
    <property type="match status" value="1"/>
</dbReference>
<dbReference type="OrthoDB" id="9814580at2"/>
<keyword evidence="9 13" id="KW-0547">Nucleotide-binding</keyword>
<dbReference type="PIRSF" id="PIRSF004930">
    <property type="entry name" value="Tln_factor_SUA5"/>
    <property type="match status" value="1"/>
</dbReference>
<feature type="binding site" evidence="14">
    <location>
        <position position="116"/>
    </location>
    <ligand>
        <name>ATP</name>
        <dbReference type="ChEBI" id="CHEBI:30616"/>
    </ligand>
</feature>
<dbReference type="GO" id="GO:0003725">
    <property type="term" value="F:double-stranded RNA binding"/>
    <property type="evidence" value="ECO:0007669"/>
    <property type="project" value="UniProtKB-UniRule"/>
</dbReference>
<dbReference type="Gene3D" id="3.90.870.10">
    <property type="entry name" value="DHBP synthase"/>
    <property type="match status" value="1"/>
</dbReference>
<feature type="binding site" evidence="14">
    <location>
        <position position="142"/>
    </location>
    <ligand>
        <name>L-threonine</name>
        <dbReference type="ChEBI" id="CHEBI:57926"/>
    </ligand>
</feature>
<evidence type="ECO:0000313" key="16">
    <source>
        <dbReference type="EMBL" id="BAM48187.1"/>
    </source>
</evidence>
<dbReference type="RefSeq" id="WP_015010773.1">
    <property type="nucleotide sequence ID" value="NC_018704.1"/>
</dbReference>
<reference evidence="16 17" key="1">
    <citation type="submission" date="2011-01" db="EMBL/GenBank/DDBJ databases">
        <title>Whole genome sequence of Amphibacillus xylinus NBRC 15112.</title>
        <authorList>
            <person name="Nakazawa H."/>
            <person name="Katano Y."/>
            <person name="Nakamura S."/>
            <person name="Sasagawa M."/>
            <person name="Fukada J."/>
            <person name="Arai T."/>
            <person name="Sasakura N."/>
            <person name="Mochizuki D."/>
            <person name="Hosoyama A."/>
            <person name="Harada K."/>
            <person name="Horikawa H."/>
            <person name="Kato Y."/>
            <person name="Harada T."/>
            <person name="Sasaki K."/>
            <person name="Sekiguchi M."/>
            <person name="Hodoyama M."/>
            <person name="Nishiko R."/>
            <person name="Narita H."/>
            <person name="Hanamaki A."/>
            <person name="Hata C."/>
            <person name="Konno Y."/>
            <person name="Niimura Y."/>
            <person name="Yamazaki S."/>
            <person name="Fujita N."/>
        </authorList>
    </citation>
    <scope>NUCLEOTIDE SEQUENCE [LARGE SCALE GENOMIC DNA]</scope>
    <source>
        <strain evidence="17">ATCC 51415 / DSM 6626 / JCM 7361 / LMG 17667 / NBRC 15112 / Ep01</strain>
    </source>
</reference>
<name>K0J4H9_AMPXN</name>
<dbReference type="PROSITE" id="PS51163">
    <property type="entry name" value="YRDC"/>
    <property type="match status" value="1"/>
</dbReference>
<gene>
    <name evidence="16" type="ordered locus">AXY_20550</name>
</gene>
<dbReference type="Pfam" id="PF01300">
    <property type="entry name" value="Sua5_yciO_yrdC"/>
    <property type="match status" value="1"/>
</dbReference>
<dbReference type="STRING" id="698758.AXY_20550"/>
<comment type="function">
    <text evidence="13">Required for the formation of a threonylcarbamoyl group on adenosine at position 37 (t(6)A37) in tRNAs that read codons beginning with adenine.</text>
</comment>
<evidence type="ECO:0000256" key="13">
    <source>
        <dbReference type="PIRNR" id="PIRNR004930"/>
    </source>
</evidence>
<comment type="similarity">
    <text evidence="2 13">Belongs to the SUA5 family.</text>
</comment>
<dbReference type="PANTHER" id="PTHR17490">
    <property type="entry name" value="SUA5"/>
    <property type="match status" value="1"/>
</dbReference>
<keyword evidence="10 13" id="KW-0067">ATP-binding</keyword>
<evidence type="ECO:0000256" key="14">
    <source>
        <dbReference type="PIRSR" id="PIRSR004930-1"/>
    </source>
</evidence>
<dbReference type="Gene3D" id="3.40.50.11030">
    <property type="entry name" value="Threonylcarbamoyl-AMP synthase, C-terminal domain"/>
    <property type="match status" value="1"/>
</dbReference>
<dbReference type="GO" id="GO:0000049">
    <property type="term" value="F:tRNA binding"/>
    <property type="evidence" value="ECO:0007669"/>
    <property type="project" value="TreeGrafter"/>
</dbReference>
<organism evidence="16 17">
    <name type="scientific">Amphibacillus xylanus (strain ATCC 51415 / DSM 6626 / JCM 7361 / LMG 17667 / NBRC 15112 / Ep01)</name>
    <dbReference type="NCBI Taxonomy" id="698758"/>
    <lineage>
        <taxon>Bacteria</taxon>
        <taxon>Bacillati</taxon>
        <taxon>Bacillota</taxon>
        <taxon>Bacilli</taxon>
        <taxon>Bacillales</taxon>
        <taxon>Bacillaceae</taxon>
        <taxon>Amphibacillus</taxon>
    </lineage>
</organism>
<evidence type="ECO:0000256" key="11">
    <source>
        <dbReference type="ARBA" id="ARBA00029774"/>
    </source>
</evidence>
<keyword evidence="7 13" id="KW-0819">tRNA processing</keyword>
<dbReference type="GO" id="GO:0008033">
    <property type="term" value="P:tRNA processing"/>
    <property type="evidence" value="ECO:0007669"/>
    <property type="project" value="UniProtKB-KW"/>
</dbReference>
<dbReference type="PATRIC" id="fig|698758.3.peg.2060"/>
<feature type="binding site" evidence="14">
    <location>
        <position position="61"/>
    </location>
    <ligand>
        <name>ATP</name>
        <dbReference type="ChEBI" id="CHEBI:30616"/>
    </ligand>
</feature>
<dbReference type="Proteomes" id="UP000006294">
    <property type="component" value="Chromosome"/>
</dbReference>
<dbReference type="InterPro" id="IPR050156">
    <property type="entry name" value="TC-AMP_synthase_SUA5"/>
</dbReference>
<protein>
    <recommendedName>
        <fullName evidence="4 13">Threonylcarbamoyl-AMP synthase</fullName>
        <shortName evidence="13">TC-AMP synthase</shortName>
        <ecNumber evidence="3 13">2.7.7.87</ecNumber>
    </recommendedName>
    <alternativeName>
        <fullName evidence="11 13">L-threonylcarbamoyladenylate synthase</fullName>
    </alternativeName>
</protein>
<dbReference type="EMBL" id="AP012050">
    <property type="protein sequence ID" value="BAM48187.1"/>
    <property type="molecule type" value="Genomic_DNA"/>
</dbReference>
<dbReference type="InterPro" id="IPR010923">
    <property type="entry name" value="T(6)A37_SUA5"/>
</dbReference>
<dbReference type="GO" id="GO:0006450">
    <property type="term" value="P:regulation of translational fidelity"/>
    <property type="evidence" value="ECO:0007669"/>
    <property type="project" value="TreeGrafter"/>
</dbReference>
<feature type="binding site" evidence="14">
    <location>
        <position position="34"/>
    </location>
    <ligand>
        <name>L-threonine</name>
        <dbReference type="ChEBI" id="CHEBI:57926"/>
    </ligand>
</feature>
<evidence type="ECO:0000256" key="9">
    <source>
        <dbReference type="ARBA" id="ARBA00022741"/>
    </source>
</evidence>
<evidence type="ECO:0000256" key="5">
    <source>
        <dbReference type="ARBA" id="ARBA00022490"/>
    </source>
</evidence>
<keyword evidence="8 13" id="KW-0548">Nucleotidyltransferase</keyword>
<feature type="binding site" evidence="14">
    <location>
        <position position="180"/>
    </location>
    <ligand>
        <name>L-threonine</name>
        <dbReference type="ChEBI" id="CHEBI:57926"/>
    </ligand>
</feature>
<feature type="binding site" evidence="14">
    <location>
        <position position="57"/>
    </location>
    <ligand>
        <name>ATP</name>
        <dbReference type="ChEBI" id="CHEBI:30616"/>
    </ligand>
</feature>
<dbReference type="GO" id="GO:0005737">
    <property type="term" value="C:cytoplasm"/>
    <property type="evidence" value="ECO:0007669"/>
    <property type="project" value="UniProtKB-SubCell"/>
</dbReference>
<dbReference type="NCBIfam" id="TIGR00057">
    <property type="entry name" value="L-threonylcarbamoyladenylate synthase"/>
    <property type="match status" value="1"/>
</dbReference>
<evidence type="ECO:0000256" key="1">
    <source>
        <dbReference type="ARBA" id="ARBA00004496"/>
    </source>
</evidence>
<dbReference type="InterPro" id="IPR038385">
    <property type="entry name" value="Sua5/YwlC_C"/>
</dbReference>
<evidence type="ECO:0000256" key="3">
    <source>
        <dbReference type="ARBA" id="ARBA00012584"/>
    </source>
</evidence>
<dbReference type="KEGG" id="axl:AXY_20550"/>
<feature type="binding site" evidence="14">
    <location>
        <position position="120"/>
    </location>
    <ligand>
        <name>L-threonine</name>
        <dbReference type="ChEBI" id="CHEBI:57926"/>
    </ligand>
</feature>
<dbReference type="AlphaFoldDB" id="K0J4H9"/>
<feature type="binding site" evidence="14">
    <location>
        <position position="150"/>
    </location>
    <ligand>
        <name>ATP</name>
        <dbReference type="ChEBI" id="CHEBI:30616"/>
    </ligand>
</feature>
<dbReference type="InterPro" id="IPR017945">
    <property type="entry name" value="DHBP_synth_RibB-like_a/b_dom"/>
</dbReference>
<comment type="subcellular location">
    <subcellularLocation>
        <location evidence="1 13">Cytoplasm</location>
    </subcellularLocation>
</comment>
<keyword evidence="17" id="KW-1185">Reference proteome</keyword>
<keyword evidence="5 13" id="KW-0963">Cytoplasm</keyword>
<dbReference type="InterPro" id="IPR005145">
    <property type="entry name" value="Sua5_C"/>
</dbReference>
<evidence type="ECO:0000256" key="6">
    <source>
        <dbReference type="ARBA" id="ARBA00022679"/>
    </source>
</evidence>
<feature type="binding site" evidence="14">
    <location>
        <position position="233"/>
    </location>
    <ligand>
        <name>ATP</name>
        <dbReference type="ChEBI" id="CHEBI:30616"/>
    </ligand>
</feature>
<dbReference type="EC" id="2.7.7.87" evidence="3 13"/>
<evidence type="ECO:0000313" key="17">
    <source>
        <dbReference type="Proteomes" id="UP000006294"/>
    </source>
</evidence>
<dbReference type="FunFam" id="3.90.870.10:FF:000008">
    <property type="entry name" value="Threonylcarbamoyl-AMP synthase"/>
    <property type="match status" value="1"/>
</dbReference>
<evidence type="ECO:0000256" key="10">
    <source>
        <dbReference type="ARBA" id="ARBA00022840"/>
    </source>
</evidence>
<dbReference type="GO" id="GO:0005524">
    <property type="term" value="F:ATP binding"/>
    <property type="evidence" value="ECO:0007669"/>
    <property type="project" value="UniProtKB-UniRule"/>
</dbReference>
<evidence type="ECO:0000256" key="4">
    <source>
        <dbReference type="ARBA" id="ARBA00015492"/>
    </source>
</evidence>
<dbReference type="InterPro" id="IPR006070">
    <property type="entry name" value="Sua5-like_dom"/>
</dbReference>
<dbReference type="PANTHER" id="PTHR17490:SF16">
    <property type="entry name" value="THREONYLCARBAMOYL-AMP SYNTHASE"/>
    <property type="match status" value="1"/>
</dbReference>
<keyword evidence="6 13" id="KW-0808">Transferase</keyword>
<sequence>MSMQTEFLIWDEQATDQLSKYIRSGEVVAFPTETVYGLGADATNPEAVKKIFLAKGRPSDNPLIVHVASIEQIESYVTEISPAARRLIQAFMPGPLTVVLPSNGKISDQVTAGLDTVGVRIPDHPAAQELIQKANVPIAAPSANLSGKPSPTSAIHVFQDLNGKIKAILDGGTTGVGLESTVVDCTGEKPEIIRPGGVTQMEIEEVLGYPVELATEDASEVQPKSPGMKYTHYQPDVPLILIDGDQEFFQAQIDEYRSNGEKVGVLASEELATILNADLIHICGTVENLSTVAGQLYQSLRVFKKTEVDIILTEVFPTEGIGQAIMNRLNKAANQIIKQEK</sequence>
<dbReference type="FunFam" id="3.40.50.11030:FF:000001">
    <property type="entry name" value="Threonylcarbamoyl-AMP synthase"/>
    <property type="match status" value="1"/>
</dbReference>
<evidence type="ECO:0000256" key="12">
    <source>
        <dbReference type="ARBA" id="ARBA00048366"/>
    </source>
</evidence>
<dbReference type="GO" id="GO:0061710">
    <property type="term" value="F:L-threonylcarbamoyladenylate synthase"/>
    <property type="evidence" value="ECO:0007669"/>
    <property type="project" value="UniProtKB-EC"/>
</dbReference>
<proteinExistence type="inferred from homology"/>
<feature type="binding site" evidence="14">
    <location>
        <position position="140"/>
    </location>
    <ligand>
        <name>L-threonine</name>
        <dbReference type="ChEBI" id="CHEBI:57926"/>
    </ligand>
</feature>
<feature type="binding site" evidence="14">
    <location>
        <position position="194"/>
    </location>
    <ligand>
        <name>ATP</name>
        <dbReference type="ChEBI" id="CHEBI:30616"/>
    </ligand>
</feature>